<evidence type="ECO:0000313" key="1">
    <source>
        <dbReference type="EMBL" id="TWB04545.1"/>
    </source>
</evidence>
<dbReference type="AlphaFoldDB" id="A0A560E598"/>
<comment type="caution">
    <text evidence="1">The sequence shown here is derived from an EMBL/GenBank/DDBJ whole genome shotgun (WGS) entry which is preliminary data.</text>
</comment>
<proteinExistence type="predicted"/>
<evidence type="ECO:0000313" key="2">
    <source>
        <dbReference type="Proteomes" id="UP000319949"/>
    </source>
</evidence>
<protein>
    <submittedName>
        <fullName evidence="1">Uncharacterized protein</fullName>
    </submittedName>
</protein>
<accession>A0A560E598</accession>
<reference evidence="1 2" key="1">
    <citation type="submission" date="2019-06" db="EMBL/GenBank/DDBJ databases">
        <title>Genomic Encyclopedia of Type Strains, Phase IV (KMG-V): Genome sequencing to study the core and pangenomes of soil and plant-associated prokaryotes.</title>
        <authorList>
            <person name="Whitman W."/>
        </authorList>
    </citation>
    <scope>NUCLEOTIDE SEQUENCE [LARGE SCALE GENOMIC DNA]</scope>
    <source>
        <strain evidence="1 2">BR 510</strain>
    </source>
</reference>
<keyword evidence="2" id="KW-1185">Reference proteome</keyword>
<sequence length="37" mass="3741">MIALKLLAVALGAGFVLSMYFGDLGADVVLAIISCLA</sequence>
<dbReference type="EMBL" id="VITK01000002">
    <property type="protein sequence ID" value="TWB04545.1"/>
    <property type="molecule type" value="Genomic_DNA"/>
</dbReference>
<name>A0A560E598_9BRAD</name>
<organism evidence="1 2">
    <name type="scientific">Bradyrhizobium stylosanthis</name>
    <dbReference type="NCBI Taxonomy" id="1803665"/>
    <lineage>
        <taxon>Bacteria</taxon>
        <taxon>Pseudomonadati</taxon>
        <taxon>Pseudomonadota</taxon>
        <taxon>Alphaproteobacteria</taxon>
        <taxon>Hyphomicrobiales</taxon>
        <taxon>Nitrobacteraceae</taxon>
        <taxon>Bradyrhizobium</taxon>
    </lineage>
</organism>
<dbReference type="Proteomes" id="UP000319949">
    <property type="component" value="Unassembled WGS sequence"/>
</dbReference>
<gene>
    <name evidence="1" type="ORF">FBZ96_1021022</name>
</gene>